<evidence type="ECO:0000256" key="2">
    <source>
        <dbReference type="ARBA" id="ARBA00023002"/>
    </source>
</evidence>
<dbReference type="GO" id="GO:0016616">
    <property type="term" value="F:oxidoreductase activity, acting on the CH-OH group of donors, NAD or NADP as acceptor"/>
    <property type="evidence" value="ECO:0007669"/>
    <property type="project" value="InterPro"/>
</dbReference>
<dbReference type="PANTHER" id="PTHR43333:SF1">
    <property type="entry name" value="D-ISOMER SPECIFIC 2-HYDROXYACID DEHYDROGENASE NAD-BINDING DOMAIN-CONTAINING PROTEIN"/>
    <property type="match status" value="1"/>
</dbReference>
<dbReference type="SUPFAM" id="SSF51735">
    <property type="entry name" value="NAD(P)-binding Rossmann-fold domains"/>
    <property type="match status" value="1"/>
</dbReference>
<keyword evidence="2 4" id="KW-0560">Oxidoreductase</keyword>
<evidence type="ECO:0000256" key="4">
    <source>
        <dbReference type="RuleBase" id="RU003719"/>
    </source>
</evidence>
<dbReference type="InterPro" id="IPR006139">
    <property type="entry name" value="D-isomer_2_OHA_DH_cat_dom"/>
</dbReference>
<evidence type="ECO:0000313" key="7">
    <source>
        <dbReference type="EMBL" id="RDW99086.1"/>
    </source>
</evidence>
<keyword evidence="8" id="KW-1185">Reference proteome</keyword>
<sequence length="314" mass="35827">MKIVFTMAIPEELQKEFARQFETDEIHYTDHLESFPELKEVEVIVTYGSDLTEKLIQEATNLKWIMVYSAGVDGLPKEAITSRQIKVTNVRGIHAYPMAEFVMAYLLDDVKQLSFFNTAQRQKQYASEHPVVELGEKTIAVAGTGAIGIQVARFAKMFQMKTIGYNTTGHKAESFDETYPLSNLSKSVPEVDYFVSILPKTKETDSIYGRNFFESLADHAVFINIGRGNVTTKEVLEEAIQKKAIRHFYLDVFPEEPLPKESPLWEAKNVTLTPHVSGHTDQYLKRSFPIFAENIIRFKKNEALVNEVDLKRGY</sequence>
<evidence type="ECO:0000313" key="8">
    <source>
        <dbReference type="Proteomes" id="UP000257055"/>
    </source>
</evidence>
<dbReference type="Pfam" id="PF02826">
    <property type="entry name" value="2-Hacid_dh_C"/>
    <property type="match status" value="1"/>
</dbReference>
<evidence type="ECO:0000256" key="1">
    <source>
        <dbReference type="ARBA" id="ARBA00005854"/>
    </source>
</evidence>
<keyword evidence="3" id="KW-0520">NAD</keyword>
<dbReference type="Gene3D" id="3.40.50.720">
    <property type="entry name" value="NAD(P)-binding Rossmann-like Domain"/>
    <property type="match status" value="2"/>
</dbReference>
<evidence type="ECO:0000259" key="5">
    <source>
        <dbReference type="Pfam" id="PF00389"/>
    </source>
</evidence>
<dbReference type="Pfam" id="PF00389">
    <property type="entry name" value="2-Hacid_dh"/>
    <property type="match status" value="1"/>
</dbReference>
<gene>
    <name evidence="7" type="ORF">UR08_12385</name>
</gene>
<dbReference type="SUPFAM" id="SSF52283">
    <property type="entry name" value="Formate/glycerate dehydrogenase catalytic domain-like"/>
    <property type="match status" value="1"/>
</dbReference>
<dbReference type="PANTHER" id="PTHR43333">
    <property type="entry name" value="2-HACID_DH_C DOMAIN-CONTAINING PROTEIN"/>
    <property type="match status" value="1"/>
</dbReference>
<reference evidence="8" key="1">
    <citation type="submission" date="2015-04" db="EMBL/GenBank/DDBJ databases">
        <authorList>
            <person name="Schardt J."/>
            <person name="Mueller-Herbst S."/>
            <person name="Scherer S."/>
            <person name="Huptas C."/>
        </authorList>
    </citation>
    <scope>NUCLEOTIDE SEQUENCE [LARGE SCALE GENOMIC DNA]</scope>
    <source>
        <strain evidence="8">Kiel-L1</strain>
    </source>
</reference>
<dbReference type="RefSeq" id="WP_115754001.1">
    <property type="nucleotide sequence ID" value="NZ_LARY01000004.1"/>
</dbReference>
<feature type="domain" description="D-isomer specific 2-hydroxyacid dehydrogenase NAD-binding" evidence="6">
    <location>
        <begin position="103"/>
        <end position="277"/>
    </location>
</feature>
<dbReference type="EMBL" id="LARY01000004">
    <property type="protein sequence ID" value="RDW99086.1"/>
    <property type="molecule type" value="Genomic_DNA"/>
</dbReference>
<evidence type="ECO:0000259" key="6">
    <source>
        <dbReference type="Pfam" id="PF02826"/>
    </source>
</evidence>
<name>A0A3D8TJL0_9LIST</name>
<proteinExistence type="inferred from homology"/>
<dbReference type="InterPro" id="IPR036291">
    <property type="entry name" value="NAD(P)-bd_dom_sf"/>
</dbReference>
<organism evidence="7 8">
    <name type="scientific">Listeria kieliensis</name>
    <dbReference type="NCBI Taxonomy" id="1621700"/>
    <lineage>
        <taxon>Bacteria</taxon>
        <taxon>Bacillati</taxon>
        <taxon>Bacillota</taxon>
        <taxon>Bacilli</taxon>
        <taxon>Bacillales</taxon>
        <taxon>Listeriaceae</taxon>
        <taxon>Listeria</taxon>
    </lineage>
</organism>
<feature type="domain" description="D-isomer specific 2-hydroxyacid dehydrogenase catalytic" evidence="5">
    <location>
        <begin position="7"/>
        <end position="308"/>
    </location>
</feature>
<comment type="similarity">
    <text evidence="1 4">Belongs to the D-isomer specific 2-hydroxyacid dehydrogenase family.</text>
</comment>
<dbReference type="AlphaFoldDB" id="A0A3D8TJL0"/>
<accession>A0A3D8TJL0</accession>
<dbReference type="GO" id="GO:0051287">
    <property type="term" value="F:NAD binding"/>
    <property type="evidence" value="ECO:0007669"/>
    <property type="project" value="InterPro"/>
</dbReference>
<dbReference type="Proteomes" id="UP000257055">
    <property type="component" value="Unassembled WGS sequence"/>
</dbReference>
<protein>
    <submittedName>
        <fullName evidence="7">Dehydrogenase</fullName>
    </submittedName>
</protein>
<evidence type="ECO:0000256" key="3">
    <source>
        <dbReference type="ARBA" id="ARBA00023027"/>
    </source>
</evidence>
<comment type="caution">
    <text evidence="7">The sequence shown here is derived from an EMBL/GenBank/DDBJ whole genome shotgun (WGS) entry which is preliminary data.</text>
</comment>
<dbReference type="InterPro" id="IPR006140">
    <property type="entry name" value="D-isomer_DH_NAD-bd"/>
</dbReference>